<evidence type="ECO:0000313" key="3">
    <source>
        <dbReference type="Proteomes" id="UP000632498"/>
    </source>
</evidence>
<reference evidence="2" key="1">
    <citation type="journal article" date="2014" name="Int. J. Syst. Evol. Microbiol.">
        <title>Complete genome sequence of Corynebacterium casei LMG S-19264T (=DSM 44701T), isolated from a smear-ripened cheese.</title>
        <authorList>
            <consortium name="US DOE Joint Genome Institute (JGI-PGF)"/>
            <person name="Walter F."/>
            <person name="Albersmeier A."/>
            <person name="Kalinowski J."/>
            <person name="Ruckert C."/>
        </authorList>
    </citation>
    <scope>NUCLEOTIDE SEQUENCE</scope>
    <source>
        <strain evidence="2">CGMCC 1.15254</strain>
    </source>
</reference>
<feature type="chain" id="PRO_5037886123" description="Copper-binding protein" evidence="1">
    <location>
        <begin position="22"/>
        <end position="153"/>
    </location>
</feature>
<evidence type="ECO:0000256" key="1">
    <source>
        <dbReference type="SAM" id="SignalP"/>
    </source>
</evidence>
<comment type="caution">
    <text evidence="2">The sequence shown here is derived from an EMBL/GenBank/DDBJ whole genome shotgun (WGS) entry which is preliminary data.</text>
</comment>
<organism evidence="2 3">
    <name type="scientific">Terasakiella brassicae</name>
    <dbReference type="NCBI Taxonomy" id="1634917"/>
    <lineage>
        <taxon>Bacteria</taxon>
        <taxon>Pseudomonadati</taxon>
        <taxon>Pseudomonadota</taxon>
        <taxon>Alphaproteobacteria</taxon>
        <taxon>Rhodospirillales</taxon>
        <taxon>Terasakiellaceae</taxon>
        <taxon>Terasakiella</taxon>
    </lineage>
</organism>
<protein>
    <recommendedName>
        <fullName evidence="4">Copper-binding protein</fullName>
    </recommendedName>
</protein>
<keyword evidence="3" id="KW-1185">Reference proteome</keyword>
<proteinExistence type="predicted"/>
<keyword evidence="1" id="KW-0732">Signal</keyword>
<evidence type="ECO:0008006" key="4">
    <source>
        <dbReference type="Google" id="ProtNLM"/>
    </source>
</evidence>
<name>A0A917FD19_9PROT</name>
<dbReference type="EMBL" id="BMHV01000010">
    <property type="protein sequence ID" value="GGF63624.1"/>
    <property type="molecule type" value="Genomic_DNA"/>
</dbReference>
<reference evidence="2" key="2">
    <citation type="submission" date="2020-09" db="EMBL/GenBank/DDBJ databases">
        <authorList>
            <person name="Sun Q."/>
            <person name="Zhou Y."/>
        </authorList>
    </citation>
    <scope>NUCLEOTIDE SEQUENCE</scope>
    <source>
        <strain evidence="2">CGMCC 1.15254</strain>
    </source>
</reference>
<gene>
    <name evidence="2" type="ORF">GCM10011332_17000</name>
</gene>
<feature type="signal peptide" evidence="1">
    <location>
        <begin position="1"/>
        <end position="21"/>
    </location>
</feature>
<sequence>MFRLLAVLSILSAFTSQNADAAQVITLTQTPCQFIEAENGIDHAITSTSAKDCEAYNRQTQAERLKTAKVLTLKAGTYTFRVKNENVPYELGFWLRDKDYNWKNPLHKLTKTSISGGGLTTGVSQDYEVELKPGEYLYSCPLNPTPDYKLIVE</sequence>
<accession>A0A917FD19</accession>
<dbReference type="AlphaFoldDB" id="A0A917FD19"/>
<dbReference type="Proteomes" id="UP000632498">
    <property type="component" value="Unassembled WGS sequence"/>
</dbReference>
<evidence type="ECO:0000313" key="2">
    <source>
        <dbReference type="EMBL" id="GGF63624.1"/>
    </source>
</evidence>
<dbReference type="RefSeq" id="WP_229734286.1">
    <property type="nucleotide sequence ID" value="NZ_BMHV01000010.1"/>
</dbReference>